<dbReference type="Pfam" id="PF00931">
    <property type="entry name" value="NB-ARC"/>
    <property type="match status" value="1"/>
</dbReference>
<dbReference type="KEGG" id="qlo:115959642"/>
<keyword evidence="6" id="KW-0520">NAD</keyword>
<evidence type="ECO:0000313" key="11">
    <source>
        <dbReference type="Proteomes" id="UP000594261"/>
    </source>
</evidence>
<sequence length="1264" mass="144008">MLGSFDLGITSKKRMDIFFSAGMGVPYFPFQLVVKLRVSSFHDQYCNSISQITAFMSTQKDWSSCPSTATWKYDVFLSFRGKDSRNSFVSHLYYALKQKGILTFKDDVRLERGKPISDLLEAIEESKFAIVIFSRNYASSRWCLEELAKIVECKKEMGMVVFPIFYKVDPSDIRIRRNIARAFVKHEIHFKKNLKEVQRWKDALKEVVNISGWHLQNRPEAEFIQDIVEMISHKLNYTFSIDTKDLIGIDSQVNKLMSLLAIGLDDVRIIGIRGMGGIGKTTLARVVYGILFNEFEACCFIPNIREVSNKCGLLRLQQSLLFELMEGYVNIQDEDNGVLVIKNRLHHKRILLVLDDVTELDQLNKLAGEHNWFGRGSRVIITTRDGHLLLTHKVDDIYEPTELNYDEALHLFSLIAFGEDHPAMGYQTLSQYFVQYASGLPLAIKVLGSFLFKRSTAEWESALGRLKEYPEREILDVLQISLDGLHPTEKEIFLHIACFLNNEDKDLVEEILDCIDLYPKIGLRVLFDKSLVKLQGNKLWMHDLLQEMGRYIVLQECRKEPWKCSRMWLYKDIDNVLTKNTEIEAVEGIVLKLPELREAHWKSEAFSKMRNLKLLGIHNVHLLHYPQHLPPGLKFLDWSGYTSKFLPSDLLPNELAGLRMCCNNIERFWAGTKCFDKLKFIHLNESQNLIETPDLNKVPNLKKLVMEGCLNLRTVHQSMGAHKKLTLVNFKGCKSIESLPNTFEMESLEILILSGCSKVNKIPEFMGKMEHVSRLHLDGTAITKLPTSIGHLTGLASLNLRDCKNLVYLPCTISNLKLLKNVDLIGCSKLVKLLEKMRNVENVELDVSETPIRQVPSSIGRLTNLKGLSIMPRRLTPMDLLLPSFTELDLSYCNLKEIPNDIGCLFSLTELDLSGNNFVCLPESIIKLSSLKNLWLNCCMRLQSLPNLPSSIIQIEASGCISLEMLPNLVKPNDSWEPSLFLENCFKLVDNQGIIDLFFTVTKKSLQGISPRYSRYEIVLPGSEIPEWFRHQSIGGEVNIKEPSHLCNEWMGIAVCVVFCSSGLSRHLIDDQLGLQFYLKTKGNDRNPLLGISDIPEVLSDHLWLLYMFPQCYNKPSKKLSWECDAEGFSQIGIKIQTFNPGLVVKKCGLRLVYAKDIEDLDQTMGQSSNYITSYEGLDVPHHNLDNSTVVVEGIKIKQSRVDYDGTGPSGEGGFIDVPNSKRIERPIEFTTHGNSDSEESSEYLECDEELSDWPESSESDLEG</sequence>
<dbReference type="PANTHER" id="PTHR11017:SF559">
    <property type="entry name" value="DISEASE RESISTANCE PROTEIN CHL1"/>
    <property type="match status" value="1"/>
</dbReference>
<keyword evidence="11" id="KW-1185">Reference proteome</keyword>
<gene>
    <name evidence="10" type="primary">LOC115959642</name>
</gene>
<dbReference type="InterPro" id="IPR000157">
    <property type="entry name" value="TIR_dom"/>
</dbReference>
<reference evidence="10 11" key="1">
    <citation type="journal article" date="2016" name="G3 (Bethesda)">
        <title>First Draft Assembly and Annotation of the Genome of a California Endemic Oak Quercus lobata Nee (Fagaceae).</title>
        <authorList>
            <person name="Sork V.L."/>
            <person name="Fitz-Gibbon S.T."/>
            <person name="Puiu D."/>
            <person name="Crepeau M."/>
            <person name="Gugger P.F."/>
            <person name="Sherman R."/>
            <person name="Stevens K."/>
            <person name="Langley C.H."/>
            <person name="Pellegrini M."/>
            <person name="Salzberg S.L."/>
        </authorList>
    </citation>
    <scope>NUCLEOTIDE SEQUENCE [LARGE SCALE GENOMIC DNA]</scope>
    <source>
        <strain evidence="10 11">cv. SW786</strain>
    </source>
</reference>
<protein>
    <recommendedName>
        <fullName evidence="1">ADP-ribosyl cyclase/cyclic ADP-ribose hydrolase</fullName>
        <ecNumber evidence="1">3.2.2.6</ecNumber>
    </recommendedName>
</protein>
<dbReference type="Gene3D" id="3.40.50.10140">
    <property type="entry name" value="Toll/interleukin-1 receptor homology (TIR) domain"/>
    <property type="match status" value="1"/>
</dbReference>
<dbReference type="InterPro" id="IPR058192">
    <property type="entry name" value="WHD_ROQ1-like"/>
</dbReference>
<accession>A0A7N2MF60</accession>
<dbReference type="Gramene" id="QL09p000751:mrna">
    <property type="protein sequence ID" value="QL09p000751:mrna"/>
    <property type="gene ID" value="QL09p000751"/>
</dbReference>
<dbReference type="Pfam" id="PF00560">
    <property type="entry name" value="LRR_1"/>
    <property type="match status" value="2"/>
</dbReference>
<dbReference type="GO" id="GO:0043531">
    <property type="term" value="F:ADP binding"/>
    <property type="evidence" value="ECO:0007669"/>
    <property type="project" value="InterPro"/>
</dbReference>
<dbReference type="Pfam" id="PF20160">
    <property type="entry name" value="C-JID"/>
    <property type="match status" value="1"/>
</dbReference>
<dbReference type="InterPro" id="IPR002182">
    <property type="entry name" value="NB-ARC"/>
</dbReference>
<dbReference type="EnsemblPlants" id="QL09p000751:mrna">
    <property type="protein sequence ID" value="QL09p000751:mrna"/>
    <property type="gene ID" value="QL09p000751"/>
</dbReference>
<evidence type="ECO:0000256" key="3">
    <source>
        <dbReference type="ARBA" id="ARBA00022737"/>
    </source>
</evidence>
<dbReference type="FunFam" id="3.40.50.10140:FF:000007">
    <property type="entry name" value="Disease resistance protein (TIR-NBS-LRR class)"/>
    <property type="match status" value="1"/>
</dbReference>
<dbReference type="SMART" id="SM00369">
    <property type="entry name" value="LRR_TYP"/>
    <property type="match status" value="3"/>
</dbReference>
<evidence type="ECO:0000259" key="9">
    <source>
        <dbReference type="PROSITE" id="PS50104"/>
    </source>
</evidence>
<evidence type="ECO:0000256" key="7">
    <source>
        <dbReference type="ARBA" id="ARBA00047304"/>
    </source>
</evidence>
<dbReference type="InterPro" id="IPR035897">
    <property type="entry name" value="Toll_tir_struct_dom_sf"/>
</dbReference>
<dbReference type="Gene3D" id="1.10.8.430">
    <property type="entry name" value="Helical domain of apoptotic protease-activating factors"/>
    <property type="match status" value="1"/>
</dbReference>
<dbReference type="SMART" id="SM00255">
    <property type="entry name" value="TIR"/>
    <property type="match status" value="1"/>
</dbReference>
<proteinExistence type="predicted"/>
<dbReference type="Gene3D" id="3.80.10.10">
    <property type="entry name" value="Ribonuclease Inhibitor"/>
    <property type="match status" value="2"/>
</dbReference>
<evidence type="ECO:0000256" key="2">
    <source>
        <dbReference type="ARBA" id="ARBA00022614"/>
    </source>
</evidence>
<dbReference type="InterPro" id="IPR001611">
    <property type="entry name" value="Leu-rich_rpt"/>
</dbReference>
<dbReference type="InParanoid" id="A0A7N2MF60"/>
<feature type="domain" description="TIR" evidence="9">
    <location>
        <begin position="71"/>
        <end position="235"/>
    </location>
</feature>
<dbReference type="EMBL" id="LRBV02000009">
    <property type="status" value="NOT_ANNOTATED_CDS"/>
    <property type="molecule type" value="Genomic_DNA"/>
</dbReference>
<evidence type="ECO:0000313" key="10">
    <source>
        <dbReference type="EnsemblPlants" id="QL09p000751:mrna"/>
    </source>
</evidence>
<reference evidence="10" key="2">
    <citation type="submission" date="2021-01" db="UniProtKB">
        <authorList>
            <consortium name="EnsemblPlants"/>
        </authorList>
    </citation>
    <scope>IDENTIFICATION</scope>
</reference>
<dbReference type="RefSeq" id="XP_030933974.1">
    <property type="nucleotide sequence ID" value="XM_031078114.1"/>
</dbReference>
<dbReference type="OMA" id="IDMSGCP"/>
<dbReference type="SUPFAM" id="SSF52200">
    <property type="entry name" value="Toll/Interleukin receptor TIR domain"/>
    <property type="match status" value="1"/>
</dbReference>
<dbReference type="SUPFAM" id="SSF52058">
    <property type="entry name" value="L domain-like"/>
    <property type="match status" value="1"/>
</dbReference>
<dbReference type="GeneID" id="115959642"/>
<dbReference type="RefSeq" id="XP_030933973.1">
    <property type="nucleotide sequence ID" value="XM_031078113.1"/>
</dbReference>
<dbReference type="OrthoDB" id="1936883at2759"/>
<dbReference type="RefSeq" id="XP_030933975.1">
    <property type="nucleotide sequence ID" value="XM_031078115.1"/>
</dbReference>
<evidence type="ECO:0000256" key="5">
    <source>
        <dbReference type="ARBA" id="ARBA00022821"/>
    </source>
</evidence>
<dbReference type="InterPro" id="IPR045344">
    <property type="entry name" value="C-JID"/>
</dbReference>
<dbReference type="Proteomes" id="UP000594261">
    <property type="component" value="Chromosome 9"/>
</dbReference>
<dbReference type="InterPro" id="IPR055414">
    <property type="entry name" value="LRR_R13L4/SHOC2-like"/>
</dbReference>
<dbReference type="InterPro" id="IPR027417">
    <property type="entry name" value="P-loop_NTPase"/>
</dbReference>
<dbReference type="GO" id="GO:0006952">
    <property type="term" value="P:defense response"/>
    <property type="evidence" value="ECO:0007669"/>
    <property type="project" value="UniProtKB-KW"/>
</dbReference>
<dbReference type="AlphaFoldDB" id="A0A7N2MF60"/>
<keyword evidence="5" id="KW-0611">Plant defense</keyword>
<keyword evidence="3" id="KW-0677">Repeat</keyword>
<evidence type="ECO:0000256" key="8">
    <source>
        <dbReference type="SAM" id="MobiDB-lite"/>
    </source>
</evidence>
<dbReference type="Pfam" id="PF01582">
    <property type="entry name" value="TIR"/>
    <property type="match status" value="1"/>
</dbReference>
<dbReference type="GO" id="GO:0007165">
    <property type="term" value="P:signal transduction"/>
    <property type="evidence" value="ECO:0007669"/>
    <property type="project" value="InterPro"/>
</dbReference>
<keyword evidence="4" id="KW-0378">Hydrolase</keyword>
<dbReference type="PRINTS" id="PR00364">
    <property type="entry name" value="DISEASERSIST"/>
</dbReference>
<dbReference type="EC" id="3.2.2.6" evidence="1"/>
<dbReference type="InterPro" id="IPR044974">
    <property type="entry name" value="Disease_R_plants"/>
</dbReference>
<comment type="catalytic activity">
    <reaction evidence="7">
        <text>NAD(+) + H2O = ADP-D-ribose + nicotinamide + H(+)</text>
        <dbReference type="Rhea" id="RHEA:16301"/>
        <dbReference type="ChEBI" id="CHEBI:15377"/>
        <dbReference type="ChEBI" id="CHEBI:15378"/>
        <dbReference type="ChEBI" id="CHEBI:17154"/>
        <dbReference type="ChEBI" id="CHEBI:57540"/>
        <dbReference type="ChEBI" id="CHEBI:57967"/>
        <dbReference type="EC" id="3.2.2.6"/>
    </reaction>
    <physiologicalReaction direction="left-to-right" evidence="7">
        <dbReference type="Rhea" id="RHEA:16302"/>
    </physiologicalReaction>
</comment>
<evidence type="ECO:0000256" key="4">
    <source>
        <dbReference type="ARBA" id="ARBA00022801"/>
    </source>
</evidence>
<keyword evidence="2" id="KW-0433">Leucine-rich repeat</keyword>
<feature type="compositionally biased region" description="Acidic residues" evidence="8">
    <location>
        <begin position="1237"/>
        <end position="1264"/>
    </location>
</feature>
<dbReference type="InterPro" id="IPR003591">
    <property type="entry name" value="Leu-rich_rpt_typical-subtyp"/>
</dbReference>
<dbReference type="PANTHER" id="PTHR11017">
    <property type="entry name" value="LEUCINE-RICH REPEAT-CONTAINING PROTEIN"/>
    <property type="match status" value="1"/>
</dbReference>
<dbReference type="InterPro" id="IPR042197">
    <property type="entry name" value="Apaf_helical"/>
</dbReference>
<dbReference type="Pfam" id="PF23598">
    <property type="entry name" value="LRR_14"/>
    <property type="match status" value="1"/>
</dbReference>
<name>A0A7N2MF60_QUELO</name>
<evidence type="ECO:0000256" key="6">
    <source>
        <dbReference type="ARBA" id="ARBA00023027"/>
    </source>
</evidence>
<dbReference type="SUPFAM" id="SSF52540">
    <property type="entry name" value="P-loop containing nucleoside triphosphate hydrolases"/>
    <property type="match status" value="1"/>
</dbReference>
<dbReference type="InterPro" id="IPR032675">
    <property type="entry name" value="LRR_dom_sf"/>
</dbReference>
<dbReference type="Pfam" id="PF23282">
    <property type="entry name" value="WHD_ROQ1"/>
    <property type="match status" value="1"/>
</dbReference>
<dbReference type="Gene3D" id="3.40.50.300">
    <property type="entry name" value="P-loop containing nucleotide triphosphate hydrolases"/>
    <property type="match status" value="1"/>
</dbReference>
<dbReference type="GO" id="GO:0051707">
    <property type="term" value="P:response to other organism"/>
    <property type="evidence" value="ECO:0007669"/>
    <property type="project" value="UniProtKB-ARBA"/>
</dbReference>
<dbReference type="FunCoup" id="A0A7N2MF60">
    <property type="interactions" value="311"/>
</dbReference>
<dbReference type="GO" id="GO:0061809">
    <property type="term" value="F:NAD+ nucleosidase activity, cyclic ADP-ribose generating"/>
    <property type="evidence" value="ECO:0007669"/>
    <property type="project" value="UniProtKB-EC"/>
</dbReference>
<organism evidence="10 11">
    <name type="scientific">Quercus lobata</name>
    <name type="common">Valley oak</name>
    <dbReference type="NCBI Taxonomy" id="97700"/>
    <lineage>
        <taxon>Eukaryota</taxon>
        <taxon>Viridiplantae</taxon>
        <taxon>Streptophyta</taxon>
        <taxon>Embryophyta</taxon>
        <taxon>Tracheophyta</taxon>
        <taxon>Spermatophyta</taxon>
        <taxon>Magnoliopsida</taxon>
        <taxon>eudicotyledons</taxon>
        <taxon>Gunneridae</taxon>
        <taxon>Pentapetalae</taxon>
        <taxon>rosids</taxon>
        <taxon>fabids</taxon>
        <taxon>Fagales</taxon>
        <taxon>Fagaceae</taxon>
        <taxon>Quercus</taxon>
    </lineage>
</organism>
<feature type="region of interest" description="Disordered" evidence="8">
    <location>
        <begin position="1226"/>
        <end position="1264"/>
    </location>
</feature>
<evidence type="ECO:0000256" key="1">
    <source>
        <dbReference type="ARBA" id="ARBA00011982"/>
    </source>
</evidence>
<dbReference type="PROSITE" id="PS50104">
    <property type="entry name" value="TIR"/>
    <property type="match status" value="1"/>
</dbReference>